<dbReference type="EC" id="2.7.13.3" evidence="2"/>
<evidence type="ECO:0000256" key="3">
    <source>
        <dbReference type="ARBA" id="ARBA00022553"/>
    </source>
</evidence>
<dbReference type="GO" id="GO:0016301">
    <property type="term" value="F:kinase activity"/>
    <property type="evidence" value="ECO:0007669"/>
    <property type="project" value="UniProtKB-KW"/>
</dbReference>
<dbReference type="Pfam" id="PF07568">
    <property type="entry name" value="HisKA_2"/>
    <property type="match status" value="1"/>
</dbReference>
<proteinExistence type="predicted"/>
<dbReference type="Gene3D" id="3.30.450.40">
    <property type="match status" value="1"/>
</dbReference>
<gene>
    <name evidence="10" type="ORF">ACFOGP_13170</name>
</gene>
<evidence type="ECO:0000256" key="1">
    <source>
        <dbReference type="ARBA" id="ARBA00000085"/>
    </source>
</evidence>
<feature type="domain" description="GAF" evidence="8">
    <location>
        <begin position="25"/>
        <end position="167"/>
    </location>
</feature>
<keyword evidence="11" id="KW-1185">Reference proteome</keyword>
<dbReference type="InterPro" id="IPR011495">
    <property type="entry name" value="Sig_transdc_His_kin_sub2_dim/P"/>
</dbReference>
<keyword evidence="4" id="KW-0808">Transferase</keyword>
<dbReference type="RefSeq" id="WP_275630946.1">
    <property type="nucleotide sequence ID" value="NZ_JARGYD010000001.1"/>
</dbReference>
<keyword evidence="6 10" id="KW-0418">Kinase</keyword>
<evidence type="ECO:0000256" key="7">
    <source>
        <dbReference type="ARBA" id="ARBA00022840"/>
    </source>
</evidence>
<evidence type="ECO:0000259" key="8">
    <source>
        <dbReference type="SMART" id="SM00065"/>
    </source>
</evidence>
<keyword evidence="5" id="KW-0547">Nucleotide-binding</keyword>
<evidence type="ECO:0000313" key="10">
    <source>
        <dbReference type="EMBL" id="MFC3143667.1"/>
    </source>
</evidence>
<accession>A0ABV7GWZ7</accession>
<dbReference type="InterPro" id="IPR029016">
    <property type="entry name" value="GAF-like_dom_sf"/>
</dbReference>
<sequence>MKADLHPRQGARLAALSAYDILDTPPEDAFSEVVGLVSRICDMPVALVSLVEEHRQWFKARMGLDATETPIEQSICSHAILGDNVLEIEDTQTDPRSADNPLCMGDRAFRFYAGAPLITPDGLPLGSLCVLDYRPRKLTDVQRETLEVMAKQVMAQLDLRLSLRTADTLRREIDHRVKNSLQSLAAVARFEARRSKSDDAKQALERVGRRIGSVAVVHEQLYRTGTDHTVALDAYLENLARHLAEIAPEGIAVSGEAPAIQIASADAAMVGVLFNETAANAFKHAFPGERVGHIRYHAEQLPDGQIRFSCEDDGVGLPDEADTQDGLGTMLGEVISLELDGMLDVTRLDQGVRISLDFTPKEPG</sequence>
<dbReference type="PANTHER" id="PTHR43102:SF2">
    <property type="entry name" value="GAF DOMAIN-CONTAINING PROTEIN"/>
    <property type="match status" value="1"/>
</dbReference>
<dbReference type="PANTHER" id="PTHR43102">
    <property type="entry name" value="SLR1143 PROTEIN"/>
    <property type="match status" value="1"/>
</dbReference>
<keyword evidence="7" id="KW-0067">ATP-binding</keyword>
<dbReference type="SMART" id="SM00911">
    <property type="entry name" value="HWE_HK"/>
    <property type="match status" value="1"/>
</dbReference>
<dbReference type="InterPro" id="IPR011102">
    <property type="entry name" value="Sig_transdc_His_kinase_HWE"/>
</dbReference>
<name>A0ABV7GWZ7_9RHOB</name>
<dbReference type="Proteomes" id="UP001595632">
    <property type="component" value="Unassembled WGS sequence"/>
</dbReference>
<dbReference type="Gene3D" id="3.30.565.10">
    <property type="entry name" value="Histidine kinase-like ATPase, C-terminal domain"/>
    <property type="match status" value="1"/>
</dbReference>
<dbReference type="EMBL" id="JBHRTB010000010">
    <property type="protein sequence ID" value="MFC3143667.1"/>
    <property type="molecule type" value="Genomic_DNA"/>
</dbReference>
<reference evidence="11" key="1">
    <citation type="journal article" date="2019" name="Int. J. Syst. Evol. Microbiol.">
        <title>The Global Catalogue of Microorganisms (GCM) 10K type strain sequencing project: providing services to taxonomists for standard genome sequencing and annotation.</title>
        <authorList>
            <consortium name="The Broad Institute Genomics Platform"/>
            <consortium name="The Broad Institute Genome Sequencing Center for Infectious Disease"/>
            <person name="Wu L."/>
            <person name="Ma J."/>
        </authorList>
    </citation>
    <scope>NUCLEOTIDE SEQUENCE [LARGE SCALE GENOMIC DNA]</scope>
    <source>
        <strain evidence="11">KCTC 52366</strain>
    </source>
</reference>
<feature type="domain" description="Signal transduction histidine kinase HWE region" evidence="9">
    <location>
        <begin position="172"/>
        <end position="257"/>
    </location>
</feature>
<dbReference type="SUPFAM" id="SSF55874">
    <property type="entry name" value="ATPase domain of HSP90 chaperone/DNA topoisomerase II/histidine kinase"/>
    <property type="match status" value="1"/>
</dbReference>
<evidence type="ECO:0000256" key="5">
    <source>
        <dbReference type="ARBA" id="ARBA00022741"/>
    </source>
</evidence>
<evidence type="ECO:0000313" key="11">
    <source>
        <dbReference type="Proteomes" id="UP001595632"/>
    </source>
</evidence>
<organism evidence="10 11">
    <name type="scientific">Psychromarinibacter halotolerans</name>
    <dbReference type="NCBI Taxonomy" id="1775175"/>
    <lineage>
        <taxon>Bacteria</taxon>
        <taxon>Pseudomonadati</taxon>
        <taxon>Pseudomonadota</taxon>
        <taxon>Alphaproteobacteria</taxon>
        <taxon>Rhodobacterales</taxon>
        <taxon>Paracoccaceae</taxon>
        <taxon>Psychromarinibacter</taxon>
    </lineage>
</organism>
<protein>
    <recommendedName>
        <fullName evidence="2">histidine kinase</fullName>
        <ecNumber evidence="2">2.7.13.3</ecNumber>
    </recommendedName>
</protein>
<keyword evidence="3" id="KW-0597">Phosphoprotein</keyword>
<dbReference type="SUPFAM" id="SSF55781">
    <property type="entry name" value="GAF domain-like"/>
    <property type="match status" value="1"/>
</dbReference>
<evidence type="ECO:0000256" key="4">
    <source>
        <dbReference type="ARBA" id="ARBA00022679"/>
    </source>
</evidence>
<evidence type="ECO:0000256" key="2">
    <source>
        <dbReference type="ARBA" id="ARBA00012438"/>
    </source>
</evidence>
<dbReference type="SMART" id="SM00065">
    <property type="entry name" value="GAF"/>
    <property type="match status" value="1"/>
</dbReference>
<dbReference type="Pfam" id="PF01590">
    <property type="entry name" value="GAF"/>
    <property type="match status" value="1"/>
</dbReference>
<comment type="catalytic activity">
    <reaction evidence="1">
        <text>ATP + protein L-histidine = ADP + protein N-phospho-L-histidine.</text>
        <dbReference type="EC" id="2.7.13.3"/>
    </reaction>
</comment>
<evidence type="ECO:0000259" key="9">
    <source>
        <dbReference type="SMART" id="SM00911"/>
    </source>
</evidence>
<dbReference type="InterPro" id="IPR036890">
    <property type="entry name" value="HATPase_C_sf"/>
</dbReference>
<comment type="caution">
    <text evidence="10">The sequence shown here is derived from an EMBL/GenBank/DDBJ whole genome shotgun (WGS) entry which is preliminary data.</text>
</comment>
<evidence type="ECO:0000256" key="6">
    <source>
        <dbReference type="ARBA" id="ARBA00022777"/>
    </source>
</evidence>
<dbReference type="InterPro" id="IPR003018">
    <property type="entry name" value="GAF"/>
</dbReference>